<feature type="compositionally biased region" description="Basic and acidic residues" evidence="1">
    <location>
        <begin position="8"/>
        <end position="17"/>
    </location>
</feature>
<gene>
    <name evidence="2" type="ORF">LCGC14_2273590</name>
</gene>
<evidence type="ECO:0000313" key="2">
    <source>
        <dbReference type="EMBL" id="KKL53622.1"/>
    </source>
</evidence>
<feature type="region of interest" description="Disordered" evidence="1">
    <location>
        <begin position="1"/>
        <end position="25"/>
    </location>
</feature>
<proteinExistence type="predicted"/>
<sequence>MGGIRIAKRSDGEHLETNEDGISSPHKGYATLVCPKCGADYLISNEMRHKARSCRRAKCGD</sequence>
<dbReference type="AlphaFoldDB" id="A0A0F9FRC6"/>
<organism evidence="2">
    <name type="scientific">marine sediment metagenome</name>
    <dbReference type="NCBI Taxonomy" id="412755"/>
    <lineage>
        <taxon>unclassified sequences</taxon>
        <taxon>metagenomes</taxon>
        <taxon>ecological metagenomes</taxon>
    </lineage>
</organism>
<reference evidence="2" key="1">
    <citation type="journal article" date="2015" name="Nature">
        <title>Complex archaea that bridge the gap between prokaryotes and eukaryotes.</title>
        <authorList>
            <person name="Spang A."/>
            <person name="Saw J.H."/>
            <person name="Jorgensen S.L."/>
            <person name="Zaremba-Niedzwiedzka K."/>
            <person name="Martijn J."/>
            <person name="Lind A.E."/>
            <person name="van Eijk R."/>
            <person name="Schleper C."/>
            <person name="Guy L."/>
            <person name="Ettema T.J."/>
        </authorList>
    </citation>
    <scope>NUCLEOTIDE SEQUENCE</scope>
</reference>
<evidence type="ECO:0000256" key="1">
    <source>
        <dbReference type="SAM" id="MobiDB-lite"/>
    </source>
</evidence>
<comment type="caution">
    <text evidence="2">The sequence shown here is derived from an EMBL/GenBank/DDBJ whole genome shotgun (WGS) entry which is preliminary data.</text>
</comment>
<protein>
    <submittedName>
        <fullName evidence="2">Uncharacterized protein</fullName>
    </submittedName>
</protein>
<accession>A0A0F9FRC6</accession>
<name>A0A0F9FRC6_9ZZZZ</name>
<dbReference type="EMBL" id="LAZR01031482">
    <property type="protein sequence ID" value="KKL53622.1"/>
    <property type="molecule type" value="Genomic_DNA"/>
</dbReference>